<evidence type="ECO:0000313" key="1">
    <source>
        <dbReference type="EMBL" id="SDM20835.1"/>
    </source>
</evidence>
<dbReference type="AlphaFoldDB" id="A0A1G9REI1"/>
<protein>
    <recommendedName>
        <fullName evidence="3">Small CPxCG-related zinc finger protein</fullName>
    </recommendedName>
</protein>
<dbReference type="EMBL" id="FNHL01000001">
    <property type="protein sequence ID" value="SDM20835.1"/>
    <property type="molecule type" value="Genomic_DNA"/>
</dbReference>
<gene>
    <name evidence="1" type="ORF">SAMN04487949_1279</name>
</gene>
<organism evidence="1 2">
    <name type="scientific">Halogranum gelatinilyticum</name>
    <dbReference type="NCBI Taxonomy" id="660521"/>
    <lineage>
        <taxon>Archaea</taxon>
        <taxon>Methanobacteriati</taxon>
        <taxon>Methanobacteriota</taxon>
        <taxon>Stenosarchaea group</taxon>
        <taxon>Halobacteria</taxon>
        <taxon>Halobacteriales</taxon>
        <taxon>Haloferacaceae</taxon>
    </lineage>
</organism>
<dbReference type="STRING" id="660521.SAMN04487949_1279"/>
<sequence>MDFVDFEWEHDDDGFECHSCGTVATTVSVDYDRLGYAVCPACGGTESPLAEQA</sequence>
<reference evidence="2" key="1">
    <citation type="submission" date="2016-10" db="EMBL/GenBank/DDBJ databases">
        <authorList>
            <person name="Varghese N."/>
            <person name="Submissions S."/>
        </authorList>
    </citation>
    <scope>NUCLEOTIDE SEQUENCE [LARGE SCALE GENOMIC DNA]</scope>
    <source>
        <strain evidence="2">CGMCC 1.10119</strain>
    </source>
</reference>
<dbReference type="Proteomes" id="UP000199451">
    <property type="component" value="Unassembled WGS sequence"/>
</dbReference>
<dbReference type="OrthoDB" id="338670at2157"/>
<dbReference type="RefSeq" id="WP_170830569.1">
    <property type="nucleotide sequence ID" value="NZ_FNHL01000001.1"/>
</dbReference>
<accession>A0A1G9REI1</accession>
<evidence type="ECO:0000313" key="2">
    <source>
        <dbReference type="Proteomes" id="UP000199451"/>
    </source>
</evidence>
<keyword evidence="2" id="KW-1185">Reference proteome</keyword>
<proteinExistence type="predicted"/>
<name>A0A1G9REI1_9EURY</name>
<evidence type="ECO:0008006" key="3">
    <source>
        <dbReference type="Google" id="ProtNLM"/>
    </source>
</evidence>